<gene>
    <name evidence="1" type="ordered locus">MTR_3g086240</name>
</gene>
<dbReference type="HOGENOM" id="CLU_2041517_0_0_1"/>
<accession>G7J2K9</accession>
<evidence type="ECO:0000313" key="3">
    <source>
        <dbReference type="Proteomes" id="UP000002051"/>
    </source>
</evidence>
<evidence type="ECO:0000313" key="2">
    <source>
        <dbReference type="EnsemblPlants" id="AES72116"/>
    </source>
</evidence>
<dbReference type="EnsemblPlants" id="AES72116">
    <property type="protein sequence ID" value="AES72116"/>
    <property type="gene ID" value="MTR_3g086240"/>
</dbReference>
<evidence type="ECO:0000313" key="1">
    <source>
        <dbReference type="EMBL" id="AES72116.1"/>
    </source>
</evidence>
<dbReference type="EMBL" id="CM001219">
    <property type="protein sequence ID" value="AES72116.1"/>
    <property type="molecule type" value="Genomic_DNA"/>
</dbReference>
<keyword evidence="3" id="KW-1185">Reference proteome</keyword>
<proteinExistence type="predicted"/>
<organism evidence="1 3">
    <name type="scientific">Medicago truncatula</name>
    <name type="common">Barrel medic</name>
    <name type="synonym">Medicago tribuloides</name>
    <dbReference type="NCBI Taxonomy" id="3880"/>
    <lineage>
        <taxon>Eukaryota</taxon>
        <taxon>Viridiplantae</taxon>
        <taxon>Streptophyta</taxon>
        <taxon>Embryophyta</taxon>
        <taxon>Tracheophyta</taxon>
        <taxon>Spermatophyta</taxon>
        <taxon>Magnoliopsida</taxon>
        <taxon>eudicotyledons</taxon>
        <taxon>Gunneridae</taxon>
        <taxon>Pentapetalae</taxon>
        <taxon>rosids</taxon>
        <taxon>fabids</taxon>
        <taxon>Fabales</taxon>
        <taxon>Fabaceae</taxon>
        <taxon>Papilionoideae</taxon>
        <taxon>50 kb inversion clade</taxon>
        <taxon>NPAAA clade</taxon>
        <taxon>Hologalegina</taxon>
        <taxon>IRL clade</taxon>
        <taxon>Trifolieae</taxon>
        <taxon>Medicago</taxon>
    </lineage>
</organism>
<sequence>MCWHDIFFSVEMVSRLVQQPKHCHMMSLLCEIGVGNEEAMKRKHIETKLHFIRHQVRKQRINLAYCRTEMQIADIVIVTKPLKIEKCNETRKMLSMSFLESLFKGEYKLIKEKLLLISGRV</sequence>
<dbReference type="PaxDb" id="3880-AES72116"/>
<dbReference type="Proteomes" id="UP000002051">
    <property type="component" value="Chromosome 3"/>
</dbReference>
<protein>
    <submittedName>
        <fullName evidence="1 2">Uncharacterized protein</fullName>
    </submittedName>
</protein>
<reference evidence="2" key="3">
    <citation type="submission" date="2015-04" db="UniProtKB">
        <authorList>
            <consortium name="EnsemblPlants"/>
        </authorList>
    </citation>
    <scope>IDENTIFICATION</scope>
    <source>
        <strain evidence="2">cv. Jemalong A17</strain>
    </source>
</reference>
<reference evidence="1 3" key="1">
    <citation type="journal article" date="2011" name="Nature">
        <title>The Medicago genome provides insight into the evolution of rhizobial symbioses.</title>
        <authorList>
            <person name="Young N.D."/>
            <person name="Debelle F."/>
            <person name="Oldroyd G.E."/>
            <person name="Geurts R."/>
            <person name="Cannon S.B."/>
            <person name="Udvardi M.K."/>
            <person name="Benedito V.A."/>
            <person name="Mayer K.F."/>
            <person name="Gouzy J."/>
            <person name="Schoof H."/>
            <person name="Van de Peer Y."/>
            <person name="Proost S."/>
            <person name="Cook D.R."/>
            <person name="Meyers B.C."/>
            <person name="Spannagl M."/>
            <person name="Cheung F."/>
            <person name="De Mita S."/>
            <person name="Krishnakumar V."/>
            <person name="Gundlach H."/>
            <person name="Zhou S."/>
            <person name="Mudge J."/>
            <person name="Bharti A.K."/>
            <person name="Murray J.D."/>
            <person name="Naoumkina M.A."/>
            <person name="Rosen B."/>
            <person name="Silverstein K.A."/>
            <person name="Tang H."/>
            <person name="Rombauts S."/>
            <person name="Zhao P.X."/>
            <person name="Zhou P."/>
            <person name="Barbe V."/>
            <person name="Bardou P."/>
            <person name="Bechner M."/>
            <person name="Bellec A."/>
            <person name="Berger A."/>
            <person name="Berges H."/>
            <person name="Bidwell S."/>
            <person name="Bisseling T."/>
            <person name="Choisne N."/>
            <person name="Couloux A."/>
            <person name="Denny R."/>
            <person name="Deshpande S."/>
            <person name="Dai X."/>
            <person name="Doyle J.J."/>
            <person name="Dudez A.M."/>
            <person name="Farmer A.D."/>
            <person name="Fouteau S."/>
            <person name="Franken C."/>
            <person name="Gibelin C."/>
            <person name="Gish J."/>
            <person name="Goldstein S."/>
            <person name="Gonzalez A.J."/>
            <person name="Green P.J."/>
            <person name="Hallab A."/>
            <person name="Hartog M."/>
            <person name="Hua A."/>
            <person name="Humphray S.J."/>
            <person name="Jeong D.H."/>
            <person name="Jing Y."/>
            <person name="Jocker A."/>
            <person name="Kenton S.M."/>
            <person name="Kim D.J."/>
            <person name="Klee K."/>
            <person name="Lai H."/>
            <person name="Lang C."/>
            <person name="Lin S."/>
            <person name="Macmil S.L."/>
            <person name="Magdelenat G."/>
            <person name="Matthews L."/>
            <person name="McCorrison J."/>
            <person name="Monaghan E.L."/>
            <person name="Mun J.H."/>
            <person name="Najar F.Z."/>
            <person name="Nicholson C."/>
            <person name="Noirot C."/>
            <person name="O'Bleness M."/>
            <person name="Paule C.R."/>
            <person name="Poulain J."/>
            <person name="Prion F."/>
            <person name="Qin B."/>
            <person name="Qu C."/>
            <person name="Retzel E.F."/>
            <person name="Riddle C."/>
            <person name="Sallet E."/>
            <person name="Samain S."/>
            <person name="Samson N."/>
            <person name="Sanders I."/>
            <person name="Saurat O."/>
            <person name="Scarpelli C."/>
            <person name="Schiex T."/>
            <person name="Segurens B."/>
            <person name="Severin A.J."/>
            <person name="Sherrier D.J."/>
            <person name="Shi R."/>
            <person name="Sims S."/>
            <person name="Singer S.R."/>
            <person name="Sinharoy S."/>
            <person name="Sterck L."/>
            <person name="Viollet A."/>
            <person name="Wang B.B."/>
            <person name="Wang K."/>
            <person name="Wang M."/>
            <person name="Wang X."/>
            <person name="Warfsmann J."/>
            <person name="Weissenbach J."/>
            <person name="White D.D."/>
            <person name="White J.D."/>
            <person name="Wiley G.B."/>
            <person name="Wincker P."/>
            <person name="Xing Y."/>
            <person name="Yang L."/>
            <person name="Yao Z."/>
            <person name="Ying F."/>
            <person name="Zhai J."/>
            <person name="Zhou L."/>
            <person name="Zuber A."/>
            <person name="Denarie J."/>
            <person name="Dixon R.A."/>
            <person name="May G.D."/>
            <person name="Schwartz D.C."/>
            <person name="Rogers J."/>
            <person name="Quetier F."/>
            <person name="Town C.D."/>
            <person name="Roe B.A."/>
        </authorList>
    </citation>
    <scope>NUCLEOTIDE SEQUENCE [LARGE SCALE GENOMIC DNA]</scope>
    <source>
        <strain evidence="1">A17</strain>
        <strain evidence="2 3">cv. Jemalong A17</strain>
    </source>
</reference>
<name>G7J2K9_MEDTR</name>
<reference evidence="1 3" key="2">
    <citation type="journal article" date="2014" name="BMC Genomics">
        <title>An improved genome release (version Mt4.0) for the model legume Medicago truncatula.</title>
        <authorList>
            <person name="Tang H."/>
            <person name="Krishnakumar V."/>
            <person name="Bidwell S."/>
            <person name="Rosen B."/>
            <person name="Chan A."/>
            <person name="Zhou S."/>
            <person name="Gentzbittel L."/>
            <person name="Childs K.L."/>
            <person name="Yandell M."/>
            <person name="Gundlach H."/>
            <person name="Mayer K.F."/>
            <person name="Schwartz D.C."/>
            <person name="Town C.D."/>
        </authorList>
    </citation>
    <scope>GENOME REANNOTATION</scope>
    <source>
        <strain evidence="2 3">cv. Jemalong A17</strain>
    </source>
</reference>
<dbReference type="AlphaFoldDB" id="G7J2K9"/>